<gene>
    <name evidence="1" type="ORF">METZ01_LOCUS240223</name>
</gene>
<reference evidence="1" key="1">
    <citation type="submission" date="2018-05" db="EMBL/GenBank/DDBJ databases">
        <authorList>
            <person name="Lanie J.A."/>
            <person name="Ng W.-L."/>
            <person name="Kazmierczak K.M."/>
            <person name="Andrzejewski T.M."/>
            <person name="Davidsen T.M."/>
            <person name="Wayne K.J."/>
            <person name="Tettelin H."/>
            <person name="Glass J.I."/>
            <person name="Rusch D."/>
            <person name="Podicherti R."/>
            <person name="Tsui H.-C.T."/>
            <person name="Winkler M.E."/>
        </authorList>
    </citation>
    <scope>NUCLEOTIDE SEQUENCE</scope>
</reference>
<dbReference type="Gene3D" id="3.30.420.40">
    <property type="match status" value="1"/>
</dbReference>
<organism evidence="1">
    <name type="scientific">marine metagenome</name>
    <dbReference type="NCBI Taxonomy" id="408172"/>
    <lineage>
        <taxon>unclassified sequences</taxon>
        <taxon>metagenomes</taxon>
        <taxon>ecological metagenomes</taxon>
    </lineage>
</organism>
<dbReference type="AlphaFoldDB" id="A0A382HJL3"/>
<proteinExistence type="predicted"/>
<dbReference type="SUPFAM" id="SSF53067">
    <property type="entry name" value="Actin-like ATPase domain"/>
    <property type="match status" value="1"/>
</dbReference>
<sequence length="72" mass="7818">MNARIGIEIGGTKQQIVTGDTEGNIIDRCRFNVNPKDGGPIIRERIAEELPKLIATQKPERIGVGFGGPVDF</sequence>
<dbReference type="EMBL" id="UINC01061612">
    <property type="protein sequence ID" value="SVB87369.1"/>
    <property type="molecule type" value="Genomic_DNA"/>
</dbReference>
<protein>
    <recommendedName>
        <fullName evidence="2">ROK family protein</fullName>
    </recommendedName>
</protein>
<name>A0A382HJL3_9ZZZZ</name>
<feature type="non-terminal residue" evidence="1">
    <location>
        <position position="72"/>
    </location>
</feature>
<dbReference type="InterPro" id="IPR043129">
    <property type="entry name" value="ATPase_NBD"/>
</dbReference>
<accession>A0A382HJL3</accession>
<evidence type="ECO:0000313" key="1">
    <source>
        <dbReference type="EMBL" id="SVB87369.1"/>
    </source>
</evidence>
<evidence type="ECO:0008006" key="2">
    <source>
        <dbReference type="Google" id="ProtNLM"/>
    </source>
</evidence>